<sequence>MNSIIKRDGYGSRFDRSSKRHAIAFPDRTLYLQSKDLNEIQDISLDHTRRVAEYILQDGRIVDGTDPIVTVPA</sequence>
<evidence type="ECO:0000313" key="2">
    <source>
        <dbReference type="EMBL" id="HHV69567.1"/>
    </source>
</evidence>
<comment type="caution">
    <text evidence="2">The sequence shown here is derived from an EMBL/GenBank/DDBJ whole genome shotgun (WGS) entry which is preliminary data.</text>
</comment>
<evidence type="ECO:0000259" key="1">
    <source>
        <dbReference type="Pfam" id="PF16075"/>
    </source>
</evidence>
<name>A0A7V6PEP1_9HYPH</name>
<feature type="non-terminal residue" evidence="2">
    <location>
        <position position="73"/>
    </location>
</feature>
<organism evidence="2 3">
    <name type="scientific">Brucella intermedia</name>
    <dbReference type="NCBI Taxonomy" id="94625"/>
    <lineage>
        <taxon>Bacteria</taxon>
        <taxon>Pseudomonadati</taxon>
        <taxon>Pseudomonadota</taxon>
        <taxon>Alphaproteobacteria</taxon>
        <taxon>Hyphomicrobiales</taxon>
        <taxon>Brucellaceae</taxon>
        <taxon>Brucella/Ochrobactrum group</taxon>
        <taxon>Brucella</taxon>
    </lineage>
</organism>
<accession>A0A7V6PEP1</accession>
<protein>
    <submittedName>
        <fullName evidence="2">DUF4815 domain-containing protein</fullName>
    </submittedName>
</protein>
<dbReference type="Proteomes" id="UP000551563">
    <property type="component" value="Unassembled WGS sequence"/>
</dbReference>
<dbReference type="EMBL" id="DUMN01000516">
    <property type="protein sequence ID" value="HHV69567.1"/>
    <property type="molecule type" value="Genomic_DNA"/>
</dbReference>
<reference evidence="2 3" key="1">
    <citation type="journal article" date="2020" name="Biotechnol. Biofuels">
        <title>New insights from the biogas microbiome by comprehensive genome-resolved metagenomics of nearly 1600 species originating from multiple anaerobic digesters.</title>
        <authorList>
            <person name="Campanaro S."/>
            <person name="Treu L."/>
            <person name="Rodriguez-R L.M."/>
            <person name="Kovalovszki A."/>
            <person name="Ziels R.M."/>
            <person name="Maus I."/>
            <person name="Zhu X."/>
            <person name="Kougias P.G."/>
            <person name="Basile A."/>
            <person name="Luo G."/>
            <person name="Schluter A."/>
            <person name="Konstantinidis K.T."/>
            <person name="Angelidaki I."/>
        </authorList>
    </citation>
    <scope>NUCLEOTIDE SEQUENCE [LARGE SCALE GENOMIC DNA]</scope>
    <source>
        <strain evidence="2">AS04akNAM_66</strain>
    </source>
</reference>
<gene>
    <name evidence="2" type="ORF">GXX48_18305</name>
</gene>
<evidence type="ECO:0000313" key="3">
    <source>
        <dbReference type="Proteomes" id="UP000551563"/>
    </source>
</evidence>
<dbReference type="Pfam" id="PF16075">
    <property type="entry name" value="DUF4815"/>
    <property type="match status" value="1"/>
</dbReference>
<dbReference type="InterPro" id="IPR032096">
    <property type="entry name" value="DUF4815"/>
</dbReference>
<dbReference type="AlphaFoldDB" id="A0A7V6PEP1"/>
<proteinExistence type="predicted"/>
<feature type="domain" description="DUF4815" evidence="1">
    <location>
        <begin position="10"/>
        <end position="69"/>
    </location>
</feature>